<evidence type="ECO:0000256" key="1">
    <source>
        <dbReference type="SAM" id="MobiDB-lite"/>
    </source>
</evidence>
<sequence>MLVYWPVMSAPDLAESPVRHLCRHHITDEAAHPPYTPLLLPLCQSPLCNDLAADPACRYRLLTCVASTPQSLVLQHGQTPPAVKRAPLLGCRRDCKAHPGTSLSSSTRSVAGDRFLPLQWPLPEGPAQQASLSPDRSTSRMPPQRRGPRLYQRGEDPPALMLHLQVLRLRPVPCPVGP</sequence>
<proteinExistence type="predicted"/>
<dbReference type="Proteomes" id="UP001066276">
    <property type="component" value="Chromosome 2_1"/>
</dbReference>
<evidence type="ECO:0000313" key="2">
    <source>
        <dbReference type="EMBL" id="KAJ1203959.1"/>
    </source>
</evidence>
<evidence type="ECO:0000313" key="3">
    <source>
        <dbReference type="Proteomes" id="UP001066276"/>
    </source>
</evidence>
<comment type="caution">
    <text evidence="2">The sequence shown here is derived from an EMBL/GenBank/DDBJ whole genome shotgun (WGS) entry which is preliminary data.</text>
</comment>
<gene>
    <name evidence="2" type="ORF">NDU88_007740</name>
</gene>
<keyword evidence="3" id="KW-1185">Reference proteome</keyword>
<dbReference type="AlphaFoldDB" id="A0AAV7VQK8"/>
<dbReference type="EMBL" id="JANPWB010000003">
    <property type="protein sequence ID" value="KAJ1203959.1"/>
    <property type="molecule type" value="Genomic_DNA"/>
</dbReference>
<name>A0AAV7VQK8_PLEWA</name>
<reference evidence="2" key="1">
    <citation type="journal article" date="2022" name="bioRxiv">
        <title>Sequencing and chromosome-scale assembly of the giantPleurodeles waltlgenome.</title>
        <authorList>
            <person name="Brown T."/>
            <person name="Elewa A."/>
            <person name="Iarovenko S."/>
            <person name="Subramanian E."/>
            <person name="Araus A.J."/>
            <person name="Petzold A."/>
            <person name="Susuki M."/>
            <person name="Suzuki K.-i.T."/>
            <person name="Hayashi T."/>
            <person name="Toyoda A."/>
            <person name="Oliveira C."/>
            <person name="Osipova E."/>
            <person name="Leigh N.D."/>
            <person name="Simon A."/>
            <person name="Yun M.H."/>
        </authorList>
    </citation>
    <scope>NUCLEOTIDE SEQUENCE</scope>
    <source>
        <strain evidence="2">20211129_DDA</strain>
        <tissue evidence="2">Liver</tissue>
    </source>
</reference>
<feature type="compositionally biased region" description="Polar residues" evidence="1">
    <location>
        <begin position="128"/>
        <end position="141"/>
    </location>
</feature>
<organism evidence="2 3">
    <name type="scientific">Pleurodeles waltl</name>
    <name type="common">Iberian ribbed newt</name>
    <dbReference type="NCBI Taxonomy" id="8319"/>
    <lineage>
        <taxon>Eukaryota</taxon>
        <taxon>Metazoa</taxon>
        <taxon>Chordata</taxon>
        <taxon>Craniata</taxon>
        <taxon>Vertebrata</taxon>
        <taxon>Euteleostomi</taxon>
        <taxon>Amphibia</taxon>
        <taxon>Batrachia</taxon>
        <taxon>Caudata</taxon>
        <taxon>Salamandroidea</taxon>
        <taxon>Salamandridae</taxon>
        <taxon>Pleurodelinae</taxon>
        <taxon>Pleurodeles</taxon>
    </lineage>
</organism>
<protein>
    <submittedName>
        <fullName evidence="2">Uncharacterized protein</fullName>
    </submittedName>
</protein>
<accession>A0AAV7VQK8</accession>
<feature type="region of interest" description="Disordered" evidence="1">
    <location>
        <begin position="122"/>
        <end position="155"/>
    </location>
</feature>